<dbReference type="eggNOG" id="COG3468">
    <property type="taxonomic scope" value="Bacteria"/>
</dbReference>
<gene>
    <name evidence="3" type="ordered locus">Thivi_4535</name>
</gene>
<dbReference type="HOGENOM" id="CLU_660243_0_0_6"/>
<dbReference type="InterPro" id="IPR036709">
    <property type="entry name" value="Autotransporte_beta_dom_sf"/>
</dbReference>
<dbReference type="GO" id="GO:0019867">
    <property type="term" value="C:outer membrane"/>
    <property type="evidence" value="ECO:0007669"/>
    <property type="project" value="InterPro"/>
</dbReference>
<name>I3YH62_THIV6</name>
<feature type="chain" id="PRO_5003683064" evidence="1">
    <location>
        <begin position="25"/>
        <end position="483"/>
    </location>
</feature>
<evidence type="ECO:0000259" key="2">
    <source>
        <dbReference type="PROSITE" id="PS51208"/>
    </source>
</evidence>
<dbReference type="Pfam" id="PF03797">
    <property type="entry name" value="Autotransporter"/>
    <property type="match status" value="1"/>
</dbReference>
<organism evidence="3 4">
    <name type="scientific">Thiocystis violascens (strain ATCC 17096 / DSM 198 / 6111)</name>
    <name type="common">Chromatium violascens</name>
    <dbReference type="NCBI Taxonomy" id="765911"/>
    <lineage>
        <taxon>Bacteria</taxon>
        <taxon>Pseudomonadati</taxon>
        <taxon>Pseudomonadota</taxon>
        <taxon>Gammaproteobacteria</taxon>
        <taxon>Chromatiales</taxon>
        <taxon>Chromatiaceae</taxon>
        <taxon>Thiocystis</taxon>
    </lineage>
</organism>
<dbReference type="Gene3D" id="2.40.128.130">
    <property type="entry name" value="Autotransporter beta-domain"/>
    <property type="match status" value="1"/>
</dbReference>
<dbReference type="EMBL" id="CP003154">
    <property type="protein sequence ID" value="AFL76330.1"/>
    <property type="molecule type" value="Genomic_DNA"/>
</dbReference>
<dbReference type="AlphaFoldDB" id="I3YH62"/>
<keyword evidence="1" id="KW-0732">Signal</keyword>
<evidence type="ECO:0000256" key="1">
    <source>
        <dbReference type="SAM" id="SignalP"/>
    </source>
</evidence>
<keyword evidence="4" id="KW-1185">Reference proteome</keyword>
<dbReference type="InterPro" id="IPR006315">
    <property type="entry name" value="OM_autotransptr_brl_dom"/>
</dbReference>
<dbReference type="KEGG" id="tvi:Thivi_4535"/>
<evidence type="ECO:0000313" key="4">
    <source>
        <dbReference type="Proteomes" id="UP000006062"/>
    </source>
</evidence>
<dbReference type="SUPFAM" id="SSF103515">
    <property type="entry name" value="Autotransporter"/>
    <property type="match status" value="1"/>
</dbReference>
<dbReference type="STRING" id="765911.Thivi_4535"/>
<accession>I3YH62</accession>
<dbReference type="Proteomes" id="UP000006062">
    <property type="component" value="Chromosome"/>
</dbReference>
<dbReference type="PROSITE" id="PS51208">
    <property type="entry name" value="AUTOTRANSPORTER"/>
    <property type="match status" value="1"/>
</dbReference>
<feature type="signal peptide" evidence="1">
    <location>
        <begin position="1"/>
        <end position="24"/>
    </location>
</feature>
<sequence length="483" mass="50329">MKKNQTAAAAAAILGLAFCGDSTAADEPTSRGGDLFSAVDNTAIANPAVTSTDEQSTASASGAALEGAAAITGNANTVGVANTVFNACIGGLNNGTAFGDDCAVLVIGGTEDPANASAALASLTPDQVLATRTVALAQVDAGLGVAAMRMGSQRLASGLSGFAPNGTMAAGLLFGQASGGGASGDLQFGRGGAFFNLKYLNTEQDRDTYTSGYDLDGLHLTLGGDYRVRENLILGLYGSYTTESVDYRQNKGDMEMDGWGIGAYGTYYWEGGAFVEGTLGYNRNEYDLRRRIAYGIASDTDGKTIVRQTATSSPEADVLYASLGGGYTIDRQSFTITPSASLNYTENAVDAYRETMSNPQAAGGSLAIGYDSQTYTSLTSRLGVMVAKAISSGSGVFLPQLSLDWVHEFQNDQETLDARFVNDLSNTPLLVTTSRPDHNYFDLGLGISGQFAQGRSAFISVNTLLGYEDVTSYSITGGFRIEF</sequence>
<evidence type="ECO:0000313" key="3">
    <source>
        <dbReference type="EMBL" id="AFL76330.1"/>
    </source>
</evidence>
<dbReference type="RefSeq" id="WP_014780700.1">
    <property type="nucleotide sequence ID" value="NC_018012.1"/>
</dbReference>
<proteinExistence type="predicted"/>
<reference evidence="3 4" key="1">
    <citation type="submission" date="2012-06" db="EMBL/GenBank/DDBJ databases">
        <title>Complete sequence of Thiocystis violascens DSM 198.</title>
        <authorList>
            <consortium name="US DOE Joint Genome Institute"/>
            <person name="Lucas S."/>
            <person name="Han J."/>
            <person name="Lapidus A."/>
            <person name="Cheng J.-F."/>
            <person name="Goodwin L."/>
            <person name="Pitluck S."/>
            <person name="Peters L."/>
            <person name="Ovchinnikova G."/>
            <person name="Teshima H."/>
            <person name="Detter J.C."/>
            <person name="Han C."/>
            <person name="Tapia R."/>
            <person name="Land M."/>
            <person name="Hauser L."/>
            <person name="Kyrpides N."/>
            <person name="Ivanova N."/>
            <person name="Pagani I."/>
            <person name="Vogl K."/>
            <person name="Liu Z."/>
            <person name="Frigaard N.-U."/>
            <person name="Bryant D."/>
            <person name="Woyke T."/>
        </authorList>
    </citation>
    <scope>NUCLEOTIDE SEQUENCE [LARGE SCALE GENOMIC DNA]</scope>
    <source>
        <strain evidence="4">ATCC 17096 / DSM 198 / 6111</strain>
    </source>
</reference>
<dbReference type="OrthoDB" id="5699539at2"/>
<dbReference type="SMART" id="SM00869">
    <property type="entry name" value="Autotransporter"/>
    <property type="match status" value="1"/>
</dbReference>
<feature type="domain" description="Autotransporter" evidence="2">
    <location>
        <begin position="186"/>
        <end position="483"/>
    </location>
</feature>
<dbReference type="NCBIfam" id="TIGR01414">
    <property type="entry name" value="autotrans_barl"/>
    <property type="match status" value="1"/>
</dbReference>
<dbReference type="InterPro" id="IPR005546">
    <property type="entry name" value="Autotransporte_beta"/>
</dbReference>
<protein>
    <submittedName>
        <fullName evidence="3">Autotransporter protein or domain, integral membrane beta-barrel involved in protein secretion</fullName>
    </submittedName>
</protein>